<dbReference type="PANTHER" id="PTHR24356:SF228">
    <property type="entry name" value="NON-SPECIFIC SERINE_THREONINE PROTEIN KINASE"/>
    <property type="match status" value="1"/>
</dbReference>
<dbReference type="EMBL" id="HG713406">
    <property type="protein sequence ID" value="CDJ53763.1"/>
    <property type="molecule type" value="Genomic_DNA"/>
</dbReference>
<dbReference type="VEuPathDB" id="ToxoDB:EBH_0008450"/>
<feature type="compositionally biased region" description="Basic residues" evidence="9">
    <location>
        <begin position="88"/>
        <end position="104"/>
    </location>
</feature>
<protein>
    <recommendedName>
        <fullName evidence="1">non-specific serine/threonine protein kinase</fullName>
        <ecNumber evidence="1">2.7.11.1</ecNumber>
    </recommendedName>
</protein>
<evidence type="ECO:0000256" key="5">
    <source>
        <dbReference type="ARBA" id="ARBA00022777"/>
    </source>
</evidence>
<feature type="compositionally biased region" description="Low complexity" evidence="9">
    <location>
        <begin position="402"/>
        <end position="418"/>
    </location>
</feature>
<feature type="compositionally biased region" description="Low complexity" evidence="9">
    <location>
        <begin position="76"/>
        <end position="87"/>
    </location>
</feature>
<evidence type="ECO:0000256" key="1">
    <source>
        <dbReference type="ARBA" id="ARBA00012513"/>
    </source>
</evidence>
<dbReference type="InterPro" id="IPR050236">
    <property type="entry name" value="Ser_Thr_kinase_AGC"/>
</dbReference>
<dbReference type="PANTHER" id="PTHR24356">
    <property type="entry name" value="SERINE/THREONINE-PROTEIN KINASE"/>
    <property type="match status" value="1"/>
</dbReference>
<proteinExistence type="predicted"/>
<feature type="domain" description="Protein kinase" evidence="10">
    <location>
        <begin position="218"/>
        <end position="586"/>
    </location>
</feature>
<evidence type="ECO:0000256" key="7">
    <source>
        <dbReference type="ARBA" id="ARBA00047899"/>
    </source>
</evidence>
<dbReference type="PROSITE" id="PS00109">
    <property type="entry name" value="PROTEIN_KINASE_TYR"/>
    <property type="match status" value="1"/>
</dbReference>
<feature type="compositionally biased region" description="Polar residues" evidence="9">
    <location>
        <begin position="857"/>
        <end position="866"/>
    </location>
</feature>
<dbReference type="GO" id="GO:0005524">
    <property type="term" value="F:ATP binding"/>
    <property type="evidence" value="ECO:0007669"/>
    <property type="project" value="UniProtKB-KW"/>
</dbReference>
<evidence type="ECO:0000313" key="12">
    <source>
        <dbReference type="Proteomes" id="UP000030750"/>
    </source>
</evidence>
<organism evidence="11 12">
    <name type="scientific">Eimeria brunetti</name>
    <dbReference type="NCBI Taxonomy" id="51314"/>
    <lineage>
        <taxon>Eukaryota</taxon>
        <taxon>Sar</taxon>
        <taxon>Alveolata</taxon>
        <taxon>Apicomplexa</taxon>
        <taxon>Conoidasida</taxon>
        <taxon>Coccidia</taxon>
        <taxon>Eucoccidiorida</taxon>
        <taxon>Eimeriorina</taxon>
        <taxon>Eimeriidae</taxon>
        <taxon>Eimeria</taxon>
    </lineage>
</organism>
<gene>
    <name evidence="11" type="ORF">EBH_0008450</name>
</gene>
<dbReference type="InterPro" id="IPR000719">
    <property type="entry name" value="Prot_kinase_dom"/>
</dbReference>
<dbReference type="InterPro" id="IPR020635">
    <property type="entry name" value="Tyr_kinase_cat_dom"/>
</dbReference>
<dbReference type="GO" id="GO:0035556">
    <property type="term" value="P:intracellular signal transduction"/>
    <property type="evidence" value="ECO:0007669"/>
    <property type="project" value="TreeGrafter"/>
</dbReference>
<dbReference type="Gene3D" id="1.10.510.10">
    <property type="entry name" value="Transferase(Phosphotransferase) domain 1"/>
    <property type="match status" value="1"/>
</dbReference>
<feature type="region of interest" description="Disordered" evidence="9">
    <location>
        <begin position="839"/>
        <end position="878"/>
    </location>
</feature>
<evidence type="ECO:0000256" key="3">
    <source>
        <dbReference type="ARBA" id="ARBA00022679"/>
    </source>
</evidence>
<feature type="compositionally biased region" description="Polar residues" evidence="9">
    <location>
        <begin position="1016"/>
        <end position="1030"/>
    </location>
</feature>
<feature type="region of interest" description="Disordered" evidence="9">
    <location>
        <begin position="386"/>
        <end position="461"/>
    </location>
</feature>
<keyword evidence="6" id="KW-0067">ATP-binding</keyword>
<dbReference type="Gene3D" id="3.30.200.20">
    <property type="entry name" value="Phosphorylase Kinase, domain 1"/>
    <property type="match status" value="1"/>
</dbReference>
<keyword evidence="5 11" id="KW-0418">Kinase</keyword>
<comment type="catalytic activity">
    <reaction evidence="8">
        <text>L-seryl-[protein] + ATP = O-phospho-L-seryl-[protein] + ADP + H(+)</text>
        <dbReference type="Rhea" id="RHEA:17989"/>
        <dbReference type="Rhea" id="RHEA-COMP:9863"/>
        <dbReference type="Rhea" id="RHEA-COMP:11604"/>
        <dbReference type="ChEBI" id="CHEBI:15378"/>
        <dbReference type="ChEBI" id="CHEBI:29999"/>
        <dbReference type="ChEBI" id="CHEBI:30616"/>
        <dbReference type="ChEBI" id="CHEBI:83421"/>
        <dbReference type="ChEBI" id="CHEBI:456216"/>
        <dbReference type="EC" id="2.7.11.1"/>
    </reaction>
</comment>
<feature type="compositionally biased region" description="Low complexity" evidence="9">
    <location>
        <begin position="28"/>
        <end position="43"/>
    </location>
</feature>
<dbReference type="Pfam" id="PF00069">
    <property type="entry name" value="Pkinase"/>
    <property type="match status" value="2"/>
</dbReference>
<dbReference type="OrthoDB" id="347657at2759"/>
<evidence type="ECO:0000313" key="11">
    <source>
        <dbReference type="EMBL" id="CDJ53763.1"/>
    </source>
</evidence>
<feature type="region of interest" description="Disordered" evidence="9">
    <location>
        <begin position="1"/>
        <end position="195"/>
    </location>
</feature>
<dbReference type="GO" id="GO:0004674">
    <property type="term" value="F:protein serine/threonine kinase activity"/>
    <property type="evidence" value="ECO:0007669"/>
    <property type="project" value="UniProtKB-KW"/>
</dbReference>
<dbReference type="Proteomes" id="UP000030750">
    <property type="component" value="Unassembled WGS sequence"/>
</dbReference>
<name>U6LWW7_9EIME</name>
<feature type="compositionally biased region" description="Low complexity" evidence="9">
    <location>
        <begin position="176"/>
        <end position="188"/>
    </location>
</feature>
<sequence length="1071" mass="114381">MELPRGGRGWRRTQPDPSVRVLPTGIASAPESSKSCGCSSSFSYRETLAAQSATNGDEGAAGDVFCTSKRPDTASQQQHRQQDQLQPHKNKHHHRSRHSHKPRRQSPANGNQPPYVGQAKARGVAGGQQRQQRQQRDQHKKQHPKQHLPDALAHRKDPSGDVTTTREASPVPPSLPSAAAGVAAAAASEEPDLKGQDRLHWSSHFRFTFRDFDASSPYLPVALLGEGAIGRVFRCTEKSSGDSVAVKVVSKHPLRSRSRLRQHVLVEKEALVALSAGGRSVHPSVVHLRRTYQTSDSLYFVLRYAGAASLRDVLLRIRCAGLTLSAGAARLWAAEAAAALAAMRKRGVLHRDIRPENIVVSHDGHLTLVDFDSALCLRKQQQQQQAEQKQQQQQRDKETTSHQSQRQHAQQKHPQQQQGAEGLKHAASPEALDPNGNSSSNNSSSSSNNSSSAGGSSRNACEVGPERLQDVVMHPYVGTAAYAAPELFVPLDAYGEEAALAQVGCGFGTDCWSLGCLVHELLLGEPPFKGPSTPALARAVCGAQELSLPQQLPAAAADLIRGLLRPKEEERLGSRDVRELLEHPFFNGIDCMAVHFNPMPIDVMQYAVAFRESGRAGRAAAAAALGCGSAGFGGDGTAAAAADAAAVEAAAVSVAALDAELTPSIGCPFSPLKCAAAEAAHVCVCCDSSKTCVCCGEDLEAIPVSPGPSLTNSNSRSTEVLTGRGVFEAAAGAREWKRTSGGCFGDGADVQEEQQQEQQEPEVMPLRSECIEEPQATCRRSVTDAVLGWGPPLRLRPVSSADYPEADDQGVRAAQGAAAIRAEQTAAAVGAGVEGPLRAASSAGSNVKPLPEGMQPSGLSSGSFRDSQGHARGAFPVSQDAPPNVAKWLLKGERMQYHGVLLRMREHRSFCERLFIRLFGKGHKRNCQLQPQRCFAVLTDAGRLLLMDPNGRTLRKTVVLASDGEIYTEGRDMLIYSSAKDNCYLLFASEEKTVSVWARSLAGSIENLQRRGAYGRSQSAAYGQRTNTDGHTLPSVEPLSLGTFASPTAAGAQDRETAVAPSPWTGNADDG</sequence>
<keyword evidence="3" id="KW-0808">Transferase</keyword>
<evidence type="ECO:0000256" key="9">
    <source>
        <dbReference type="SAM" id="MobiDB-lite"/>
    </source>
</evidence>
<evidence type="ECO:0000256" key="8">
    <source>
        <dbReference type="ARBA" id="ARBA00048679"/>
    </source>
</evidence>
<evidence type="ECO:0000256" key="4">
    <source>
        <dbReference type="ARBA" id="ARBA00022741"/>
    </source>
</evidence>
<keyword evidence="2" id="KW-0723">Serine/threonine-protein kinase</keyword>
<dbReference type="SMART" id="SM00219">
    <property type="entry name" value="TyrKc"/>
    <property type="match status" value="1"/>
</dbReference>
<keyword evidence="4" id="KW-0547">Nucleotide-binding</keyword>
<dbReference type="InterPro" id="IPR008266">
    <property type="entry name" value="Tyr_kinase_AS"/>
</dbReference>
<evidence type="ECO:0000256" key="2">
    <source>
        <dbReference type="ARBA" id="ARBA00022527"/>
    </source>
</evidence>
<feature type="compositionally biased region" description="Low complexity" evidence="9">
    <location>
        <begin position="435"/>
        <end position="457"/>
    </location>
</feature>
<dbReference type="PROSITE" id="PS50011">
    <property type="entry name" value="PROTEIN_KINASE_DOM"/>
    <property type="match status" value="1"/>
</dbReference>
<evidence type="ECO:0000259" key="10">
    <source>
        <dbReference type="PROSITE" id="PS50011"/>
    </source>
</evidence>
<keyword evidence="12" id="KW-1185">Reference proteome</keyword>
<dbReference type="InterPro" id="IPR011009">
    <property type="entry name" value="Kinase-like_dom_sf"/>
</dbReference>
<dbReference type="GO" id="GO:0004713">
    <property type="term" value="F:protein tyrosine kinase activity"/>
    <property type="evidence" value="ECO:0007669"/>
    <property type="project" value="InterPro"/>
</dbReference>
<accession>U6LWW7</accession>
<reference evidence="11" key="2">
    <citation type="submission" date="2013-10" db="EMBL/GenBank/DDBJ databases">
        <authorList>
            <person name="Aslett M."/>
        </authorList>
    </citation>
    <scope>NUCLEOTIDE SEQUENCE [LARGE SCALE GENOMIC DNA]</scope>
    <source>
        <strain evidence="11">Houghton</strain>
    </source>
</reference>
<dbReference type="AlphaFoldDB" id="U6LWW7"/>
<evidence type="ECO:0000256" key="6">
    <source>
        <dbReference type="ARBA" id="ARBA00022840"/>
    </source>
</evidence>
<feature type="region of interest" description="Disordered" evidence="9">
    <location>
        <begin position="1016"/>
        <end position="1071"/>
    </location>
</feature>
<dbReference type="SUPFAM" id="SSF56112">
    <property type="entry name" value="Protein kinase-like (PK-like)"/>
    <property type="match status" value="1"/>
</dbReference>
<feature type="compositionally biased region" description="Low complexity" evidence="9">
    <location>
        <begin position="117"/>
        <end position="132"/>
    </location>
</feature>
<dbReference type="EC" id="2.7.11.1" evidence="1"/>
<reference evidence="11" key="1">
    <citation type="submission" date="2013-10" db="EMBL/GenBank/DDBJ databases">
        <title>Genomic analysis of the causative agents of coccidiosis in chickens.</title>
        <authorList>
            <person name="Reid A.J."/>
            <person name="Blake D."/>
            <person name="Billington K."/>
            <person name="Browne H."/>
            <person name="Dunn M."/>
            <person name="Hung S."/>
            <person name="Kawahara F."/>
            <person name="Miranda-Saavedra D."/>
            <person name="Mourier T."/>
            <person name="Nagra H."/>
            <person name="Otto T.D."/>
            <person name="Rawlings N."/>
            <person name="Sanchez A."/>
            <person name="Sanders M."/>
            <person name="Subramaniam C."/>
            <person name="Tay Y."/>
            <person name="Dear P."/>
            <person name="Doerig C."/>
            <person name="Gruber A."/>
            <person name="Parkinson J."/>
            <person name="Shirley M."/>
            <person name="Wan K.L."/>
            <person name="Berriman M."/>
            <person name="Tomley F."/>
            <person name="Pain A."/>
        </authorList>
    </citation>
    <scope>NUCLEOTIDE SEQUENCE [LARGE SCALE GENOMIC DNA]</scope>
    <source>
        <strain evidence="11">Houghton</strain>
    </source>
</reference>
<comment type="catalytic activity">
    <reaction evidence="7">
        <text>L-threonyl-[protein] + ATP = O-phospho-L-threonyl-[protein] + ADP + H(+)</text>
        <dbReference type="Rhea" id="RHEA:46608"/>
        <dbReference type="Rhea" id="RHEA-COMP:11060"/>
        <dbReference type="Rhea" id="RHEA-COMP:11605"/>
        <dbReference type="ChEBI" id="CHEBI:15378"/>
        <dbReference type="ChEBI" id="CHEBI:30013"/>
        <dbReference type="ChEBI" id="CHEBI:30616"/>
        <dbReference type="ChEBI" id="CHEBI:61977"/>
        <dbReference type="ChEBI" id="CHEBI:456216"/>
        <dbReference type="EC" id="2.7.11.1"/>
    </reaction>
</comment>